<name>A0AAE8XHK0_9CAUD</name>
<dbReference type="RefSeq" id="YP_010657636.1">
    <property type="nucleotide sequence ID" value="NC_070848.1"/>
</dbReference>
<sequence>MKTTEGRNHKVLFYRKQWVHMYPYHFQPAWFYPRGL</sequence>
<dbReference type="Proteomes" id="UP000828026">
    <property type="component" value="Segment"/>
</dbReference>
<proteinExistence type="predicted"/>
<dbReference type="GeneID" id="77933555"/>
<protein>
    <submittedName>
        <fullName evidence="1">Uncharacterized protein</fullName>
    </submittedName>
</protein>
<dbReference type="EMBL" id="MZ447858">
    <property type="protein sequence ID" value="UAW01201.1"/>
    <property type="molecule type" value="Genomic_DNA"/>
</dbReference>
<dbReference type="KEGG" id="vg:77933555"/>
<evidence type="ECO:0000313" key="2">
    <source>
        <dbReference type="Proteomes" id="UP000828026"/>
    </source>
</evidence>
<evidence type="ECO:0000313" key="1">
    <source>
        <dbReference type="EMBL" id="UAW01201.1"/>
    </source>
</evidence>
<reference evidence="1 2" key="1">
    <citation type="submission" date="2021-06" db="EMBL/GenBank/DDBJ databases">
        <authorList>
            <person name="Chen R."/>
            <person name="Qin H."/>
            <person name="He S."/>
            <person name="Han P."/>
            <person name="Xu F."/>
            <person name="Sun H."/>
            <person name="Fan H."/>
            <person name="Tong Y."/>
        </authorList>
    </citation>
    <scope>NUCLEOTIDE SEQUENCE [LARGE SCALE GENOMIC DNA]</scope>
</reference>
<accession>A0AAE8XHK0</accession>
<keyword evidence="2" id="KW-1185">Reference proteome</keyword>
<organism evidence="1 2">
    <name type="scientific">Vibrio phage BUCT194</name>
    <dbReference type="NCBI Taxonomy" id="2859072"/>
    <lineage>
        <taxon>Viruses</taxon>
        <taxon>Duplodnaviria</taxon>
        <taxon>Heunggongvirae</taxon>
        <taxon>Uroviricota</taxon>
        <taxon>Caudoviricetes</taxon>
        <taxon>Schitoviridae</taxon>
        <taxon>Varunavirus</taxon>
        <taxon>Varunavirus BUCT194</taxon>
    </lineage>
</organism>